<gene>
    <name evidence="1" type="ORF">OIE82_19980</name>
</gene>
<evidence type="ECO:0008006" key="2">
    <source>
        <dbReference type="Google" id="ProtNLM"/>
    </source>
</evidence>
<accession>A0ABZ1Y967</accession>
<evidence type="ECO:0000313" key="1">
    <source>
        <dbReference type="EMBL" id="WUU55281.1"/>
    </source>
</evidence>
<name>A0ABZ1Y967_9ACTN</name>
<sequence>MTDGRRRPPRRDEALADLGRALELNPTYAWARERRDAVVRDRDG</sequence>
<dbReference type="RefSeq" id="WP_370404117.1">
    <property type="nucleotide sequence ID" value="NZ_CP109207.1"/>
</dbReference>
<reference evidence="1" key="1">
    <citation type="submission" date="2022-10" db="EMBL/GenBank/DDBJ databases">
        <title>The complete genomes of actinobacterial strains from the NBC collection.</title>
        <authorList>
            <person name="Joergensen T.S."/>
            <person name="Alvarez Arevalo M."/>
            <person name="Sterndorff E.B."/>
            <person name="Faurdal D."/>
            <person name="Vuksanovic O."/>
            <person name="Mourched A.-S."/>
            <person name="Charusanti P."/>
            <person name="Shaw S."/>
            <person name="Blin K."/>
            <person name="Weber T."/>
        </authorList>
    </citation>
    <scope>NUCLEOTIDE SEQUENCE [LARGE SCALE GENOMIC DNA]</scope>
    <source>
        <strain evidence="1">NBC 01686</strain>
    </source>
</reference>
<dbReference type="EMBL" id="CP109207">
    <property type="protein sequence ID" value="WUU55281.1"/>
    <property type="molecule type" value="Genomic_DNA"/>
</dbReference>
<protein>
    <recommendedName>
        <fullName evidence="2">Tetratricopeptide repeat protein</fullName>
    </recommendedName>
</protein>
<organism evidence="1">
    <name type="scientific">Streptomyces althioticus</name>
    <dbReference type="NCBI Taxonomy" id="83380"/>
    <lineage>
        <taxon>Bacteria</taxon>
        <taxon>Bacillati</taxon>
        <taxon>Actinomycetota</taxon>
        <taxon>Actinomycetes</taxon>
        <taxon>Kitasatosporales</taxon>
        <taxon>Streptomycetaceae</taxon>
        <taxon>Streptomyces</taxon>
        <taxon>Streptomyces althioticus group</taxon>
    </lineage>
</organism>
<proteinExistence type="predicted"/>